<proteinExistence type="predicted"/>
<dbReference type="EMBL" id="JANIPJ010000017">
    <property type="protein sequence ID" value="MCR2806482.1"/>
    <property type="molecule type" value="Genomic_DNA"/>
</dbReference>
<protein>
    <submittedName>
        <fullName evidence="1">Uncharacterized protein</fullName>
    </submittedName>
</protein>
<reference evidence="1" key="1">
    <citation type="submission" date="2022-08" db="EMBL/GenBank/DDBJ databases">
        <title>The genomic sequence of strain Paenibacillus sp. SCIV0701.</title>
        <authorList>
            <person name="Zhao H."/>
        </authorList>
    </citation>
    <scope>NUCLEOTIDE SEQUENCE</scope>
    <source>
        <strain evidence="1">SCIV0701</strain>
    </source>
</reference>
<accession>A0A9X2SCT8</accession>
<organism evidence="1 2">
    <name type="scientific">Paenibacillus soyae</name>
    <dbReference type="NCBI Taxonomy" id="2969249"/>
    <lineage>
        <taxon>Bacteria</taxon>
        <taxon>Bacillati</taxon>
        <taxon>Bacillota</taxon>
        <taxon>Bacilli</taxon>
        <taxon>Bacillales</taxon>
        <taxon>Paenibacillaceae</taxon>
        <taxon>Paenibacillus</taxon>
    </lineage>
</organism>
<dbReference type="AlphaFoldDB" id="A0A9X2SCT8"/>
<dbReference type="Proteomes" id="UP001141950">
    <property type="component" value="Unassembled WGS sequence"/>
</dbReference>
<evidence type="ECO:0000313" key="1">
    <source>
        <dbReference type="EMBL" id="MCR2806482.1"/>
    </source>
</evidence>
<name>A0A9X2SCT8_9BACL</name>
<dbReference type="RefSeq" id="WP_257449953.1">
    <property type="nucleotide sequence ID" value="NZ_JANIPJ010000017.1"/>
</dbReference>
<keyword evidence="2" id="KW-1185">Reference proteome</keyword>
<evidence type="ECO:0000313" key="2">
    <source>
        <dbReference type="Proteomes" id="UP001141950"/>
    </source>
</evidence>
<sequence length="182" mass="20922">MFDPTVFDNLKVAVENEFYDLDNLDRIIDITNRRDLLDMAVMSREFSLFFRLAKDRRAEAELVLDTSLRDLAAELLERPEEKAACGLKFRFHLETPLEGAEALCQEIERCLMDIWLPEEKPAQTLSRSYGDESGRCRNVVELRFGRRIGEEQMDDIPELAKHAVRTLEALCGLMAAEEQGLP</sequence>
<gene>
    <name evidence="1" type="ORF">NQZ67_21605</name>
</gene>
<comment type="caution">
    <text evidence="1">The sequence shown here is derived from an EMBL/GenBank/DDBJ whole genome shotgun (WGS) entry which is preliminary data.</text>
</comment>